<dbReference type="PROSITE" id="PS50405">
    <property type="entry name" value="GST_CTER"/>
    <property type="match status" value="1"/>
</dbReference>
<evidence type="ECO:0000256" key="2">
    <source>
        <dbReference type="RuleBase" id="RU003494"/>
    </source>
</evidence>
<accession>A0A7R9L210</accession>
<dbReference type="Gene3D" id="1.20.1050.10">
    <property type="match status" value="2"/>
</dbReference>
<dbReference type="Pfam" id="PF13417">
    <property type="entry name" value="GST_N_3"/>
    <property type="match status" value="1"/>
</dbReference>
<dbReference type="CDD" id="cd03045">
    <property type="entry name" value="GST_N_Delta_Epsilon"/>
    <property type="match status" value="1"/>
</dbReference>
<evidence type="ECO:0000259" key="3">
    <source>
        <dbReference type="PROSITE" id="PS50404"/>
    </source>
</evidence>
<dbReference type="EMBL" id="OC867356">
    <property type="protein sequence ID" value="CAD7633457.1"/>
    <property type="molecule type" value="Genomic_DNA"/>
</dbReference>
<dbReference type="InterPro" id="IPR010987">
    <property type="entry name" value="Glutathione-S-Trfase_C-like"/>
</dbReference>
<reference evidence="5" key="1">
    <citation type="submission" date="2020-11" db="EMBL/GenBank/DDBJ databases">
        <authorList>
            <person name="Tran Van P."/>
        </authorList>
    </citation>
    <scope>NUCLEOTIDE SEQUENCE</scope>
</reference>
<comment type="subunit">
    <text evidence="1">Homodimer.</text>
</comment>
<dbReference type="PANTHER" id="PTHR43969">
    <property type="entry name" value="GLUTATHIONE S TRANSFERASE D10, ISOFORM A-RELATED"/>
    <property type="match status" value="1"/>
</dbReference>
<dbReference type="PROSITE" id="PS50404">
    <property type="entry name" value="GST_NTER"/>
    <property type="match status" value="2"/>
</dbReference>
<dbReference type="InterPro" id="IPR004045">
    <property type="entry name" value="Glutathione_S-Trfase_N"/>
</dbReference>
<proteinExistence type="inferred from homology"/>
<dbReference type="EMBL" id="CAJPIZ010012781">
    <property type="protein sequence ID" value="CAG2113887.1"/>
    <property type="molecule type" value="Genomic_DNA"/>
</dbReference>
<feature type="domain" description="GST N-terminal" evidence="3">
    <location>
        <begin position="1"/>
        <end position="82"/>
    </location>
</feature>
<dbReference type="SUPFAM" id="SSF47616">
    <property type="entry name" value="GST C-terminal domain-like"/>
    <property type="match status" value="2"/>
</dbReference>
<feature type="domain" description="GST C-terminal" evidence="4">
    <location>
        <begin position="89"/>
        <end position="210"/>
    </location>
</feature>
<gene>
    <name evidence="5" type="ORF">OSB1V03_LOCUS13854</name>
</gene>
<name>A0A7R9L210_9ACAR</name>
<dbReference type="FunFam" id="3.40.30.10:FF:000034">
    <property type="entry name" value="glutathione S-transferase 1"/>
    <property type="match status" value="1"/>
</dbReference>
<dbReference type="FunFam" id="3.40.30.10:FF:000202">
    <property type="entry name" value="glutathione S-transferase 1"/>
    <property type="match status" value="1"/>
</dbReference>
<dbReference type="Proteomes" id="UP000759131">
    <property type="component" value="Unassembled WGS sequence"/>
</dbReference>
<dbReference type="GO" id="GO:0006749">
    <property type="term" value="P:glutathione metabolic process"/>
    <property type="evidence" value="ECO:0007669"/>
    <property type="project" value="TreeGrafter"/>
</dbReference>
<dbReference type="InterPro" id="IPR036249">
    <property type="entry name" value="Thioredoxin-like_sf"/>
</dbReference>
<dbReference type="InterPro" id="IPR004046">
    <property type="entry name" value="GST_C"/>
</dbReference>
<protein>
    <recommendedName>
        <fullName evidence="7">Glutathione S-transferase</fullName>
    </recommendedName>
</protein>
<dbReference type="SFLD" id="SFLDG01153">
    <property type="entry name" value="Main.4:_Theta-like"/>
    <property type="match status" value="1"/>
</dbReference>
<dbReference type="CDD" id="cd03177">
    <property type="entry name" value="GST_C_Delta_Epsilon"/>
    <property type="match status" value="1"/>
</dbReference>
<evidence type="ECO:0000256" key="1">
    <source>
        <dbReference type="ARBA" id="ARBA00011738"/>
    </source>
</evidence>
<dbReference type="GO" id="GO:0004364">
    <property type="term" value="F:glutathione transferase activity"/>
    <property type="evidence" value="ECO:0007669"/>
    <property type="project" value="TreeGrafter"/>
</dbReference>
<dbReference type="Gene3D" id="3.40.30.10">
    <property type="entry name" value="Glutaredoxin"/>
    <property type="match status" value="2"/>
</dbReference>
<sequence length="321" mass="36828">MPIDLYFAELSPPARAVLMTLKHLKLDVNVINMDLQKQEQLSPEFLKLNPQHAVPTIVDEGFALGESRAIMQYLVSKYAPNSALYPTHDLKKRANVDRLLYYDMSIWYAIRDVVMMKLFRGDDPHPNAVKNFHNNFTVLNNFIGDNKYVAGNELTIADISYLATLTPLSIKDYEQLDDFPNVKNWFFRVQKELPYFEEVNGKIPQLFKQLAAAKNLSPPCRAVLMTAKHLNIDVNIKNIDMAKGEHMTPEYLKLNPTHKVPTIVDDELVLFESRAIMQYLCNKYAPNDSLYPSDPKQRALVDRWLNTDLSYFLAAADVLVC</sequence>
<dbReference type="AlphaFoldDB" id="A0A7R9L210"/>
<dbReference type="Pfam" id="PF02798">
    <property type="entry name" value="GST_N"/>
    <property type="match status" value="1"/>
</dbReference>
<dbReference type="InterPro" id="IPR040079">
    <property type="entry name" value="Glutathione_S-Trfase"/>
</dbReference>
<dbReference type="SFLD" id="SFLDG00358">
    <property type="entry name" value="Main_(cytGST)"/>
    <property type="match status" value="2"/>
</dbReference>
<feature type="non-terminal residue" evidence="5">
    <location>
        <position position="1"/>
    </location>
</feature>
<dbReference type="OrthoDB" id="6507003at2759"/>
<comment type="similarity">
    <text evidence="2">Belongs to the GST superfamily.</text>
</comment>
<feature type="domain" description="GST N-terminal" evidence="3">
    <location>
        <begin position="207"/>
        <end position="288"/>
    </location>
</feature>
<evidence type="ECO:0008006" key="7">
    <source>
        <dbReference type="Google" id="ProtNLM"/>
    </source>
</evidence>
<keyword evidence="6" id="KW-1185">Reference proteome</keyword>
<evidence type="ECO:0000259" key="4">
    <source>
        <dbReference type="PROSITE" id="PS50405"/>
    </source>
</evidence>
<dbReference type="SUPFAM" id="SSF52833">
    <property type="entry name" value="Thioredoxin-like"/>
    <property type="match status" value="2"/>
</dbReference>
<dbReference type="FunFam" id="1.20.1050.10:FF:000007">
    <property type="entry name" value="Glutathione S-transferase 1-1"/>
    <property type="match status" value="1"/>
</dbReference>
<dbReference type="PANTHER" id="PTHR43969:SF9">
    <property type="entry name" value="GLUTATHIONE S TRANSFERASE D10, ISOFORM A-RELATED"/>
    <property type="match status" value="1"/>
</dbReference>
<dbReference type="Pfam" id="PF00043">
    <property type="entry name" value="GST_C"/>
    <property type="match status" value="1"/>
</dbReference>
<dbReference type="InterPro" id="IPR036282">
    <property type="entry name" value="Glutathione-S-Trfase_C_sf"/>
</dbReference>
<organism evidence="5">
    <name type="scientific">Medioppia subpectinata</name>
    <dbReference type="NCBI Taxonomy" id="1979941"/>
    <lineage>
        <taxon>Eukaryota</taxon>
        <taxon>Metazoa</taxon>
        <taxon>Ecdysozoa</taxon>
        <taxon>Arthropoda</taxon>
        <taxon>Chelicerata</taxon>
        <taxon>Arachnida</taxon>
        <taxon>Acari</taxon>
        <taxon>Acariformes</taxon>
        <taxon>Sarcoptiformes</taxon>
        <taxon>Oribatida</taxon>
        <taxon>Brachypylina</taxon>
        <taxon>Oppioidea</taxon>
        <taxon>Oppiidae</taxon>
        <taxon>Medioppia</taxon>
    </lineage>
</organism>
<evidence type="ECO:0000313" key="5">
    <source>
        <dbReference type="EMBL" id="CAD7633457.1"/>
    </source>
</evidence>
<evidence type="ECO:0000313" key="6">
    <source>
        <dbReference type="Proteomes" id="UP000759131"/>
    </source>
</evidence>
<dbReference type="SFLD" id="SFLDS00019">
    <property type="entry name" value="Glutathione_Transferase_(cytos"/>
    <property type="match status" value="2"/>
</dbReference>